<accession>A0A645IS45</accession>
<sequence>MDRKKELKEWYKNMKPDMGIFMVRCKENNKCYIQATHDLKGVINGAKVRLGSGMHPCRELQKEWNEFGEDNFVIEIPEKLEYDKDETKTDYKDDLALLQMIWEEKLAKEGMEFYRK</sequence>
<reference evidence="1" key="1">
    <citation type="submission" date="2019-08" db="EMBL/GenBank/DDBJ databases">
        <authorList>
            <person name="Kucharzyk K."/>
            <person name="Murdoch R.W."/>
            <person name="Higgins S."/>
            <person name="Loffler F."/>
        </authorList>
    </citation>
    <scope>NUCLEOTIDE SEQUENCE</scope>
</reference>
<gene>
    <name evidence="1" type="ORF">SDC9_201605</name>
</gene>
<dbReference type="SUPFAM" id="SSF82771">
    <property type="entry name" value="GIY-YIG endonuclease"/>
    <property type="match status" value="1"/>
</dbReference>
<name>A0A645IS45_9ZZZZ</name>
<dbReference type="EMBL" id="VSSQ01121600">
    <property type="protein sequence ID" value="MPN53936.1"/>
    <property type="molecule type" value="Genomic_DNA"/>
</dbReference>
<evidence type="ECO:0008006" key="2">
    <source>
        <dbReference type="Google" id="ProtNLM"/>
    </source>
</evidence>
<comment type="caution">
    <text evidence="1">The sequence shown here is derived from an EMBL/GenBank/DDBJ whole genome shotgun (WGS) entry which is preliminary data.</text>
</comment>
<organism evidence="1">
    <name type="scientific">bioreactor metagenome</name>
    <dbReference type="NCBI Taxonomy" id="1076179"/>
    <lineage>
        <taxon>unclassified sequences</taxon>
        <taxon>metagenomes</taxon>
        <taxon>ecological metagenomes</taxon>
    </lineage>
</organism>
<dbReference type="CDD" id="cd10451">
    <property type="entry name" value="GIY-YIG_LuxR_like"/>
    <property type="match status" value="1"/>
</dbReference>
<protein>
    <recommendedName>
        <fullName evidence="2">GIY-YIG domain-containing protein</fullName>
    </recommendedName>
</protein>
<dbReference type="Gene3D" id="3.40.1440.10">
    <property type="entry name" value="GIY-YIG endonuclease"/>
    <property type="match status" value="1"/>
</dbReference>
<evidence type="ECO:0000313" key="1">
    <source>
        <dbReference type="EMBL" id="MPN53936.1"/>
    </source>
</evidence>
<dbReference type="AlphaFoldDB" id="A0A645IS45"/>
<dbReference type="InterPro" id="IPR035901">
    <property type="entry name" value="GIY-YIG_endonuc_sf"/>
</dbReference>
<proteinExistence type="predicted"/>